<dbReference type="Proteomes" id="UP000448199">
    <property type="component" value="Unassembled WGS sequence"/>
</dbReference>
<comment type="caution">
    <text evidence="1">The sequence shown here is derived from an EMBL/GenBank/DDBJ whole genome shotgun (WGS) entry which is preliminary data.</text>
</comment>
<accession>A0A844XQB7</accession>
<evidence type="ECO:0000313" key="2">
    <source>
        <dbReference type="Proteomes" id="UP000448199"/>
    </source>
</evidence>
<dbReference type="EMBL" id="WTYC01000002">
    <property type="protein sequence ID" value="MXO47614.1"/>
    <property type="molecule type" value="Genomic_DNA"/>
</dbReference>
<keyword evidence="2" id="KW-1185">Reference proteome</keyword>
<gene>
    <name evidence="1" type="ORF">GRI69_05015</name>
</gene>
<name>A0A844XQB7_9SPHN</name>
<proteinExistence type="predicted"/>
<evidence type="ECO:0000313" key="1">
    <source>
        <dbReference type="EMBL" id="MXO47614.1"/>
    </source>
</evidence>
<dbReference type="RefSeq" id="WP_160727175.1">
    <property type="nucleotide sequence ID" value="NZ_WTYC01000002.1"/>
</dbReference>
<reference evidence="1 2" key="1">
    <citation type="submission" date="2019-12" db="EMBL/GenBank/DDBJ databases">
        <title>Genomic-based taxomic classification of the family Erythrobacteraceae.</title>
        <authorList>
            <person name="Xu L."/>
        </authorList>
    </citation>
    <scope>NUCLEOTIDE SEQUENCE [LARGE SCALE GENOMIC DNA]</scope>
    <source>
        <strain evidence="1 2">DSM 17792</strain>
    </source>
</reference>
<dbReference type="OrthoDB" id="7410894at2"/>
<protein>
    <submittedName>
        <fullName evidence="1">Uncharacterized protein</fullName>
    </submittedName>
</protein>
<organism evidence="1 2">
    <name type="scientific">Qipengyuania vulgaris</name>
    <dbReference type="NCBI Taxonomy" id="291985"/>
    <lineage>
        <taxon>Bacteria</taxon>
        <taxon>Pseudomonadati</taxon>
        <taxon>Pseudomonadota</taxon>
        <taxon>Alphaproteobacteria</taxon>
        <taxon>Sphingomonadales</taxon>
        <taxon>Erythrobacteraceae</taxon>
        <taxon>Qipengyuania</taxon>
    </lineage>
</organism>
<dbReference type="AlphaFoldDB" id="A0A844XQB7"/>
<sequence>MTDMFAIVLIAALALASMATVLVLADSGLRWWSAFGLLRQRMKTGYATAGSGLRPATVGSSAAAFERQQRTYPVIRQPAQRAA</sequence>